<feature type="domain" description="Ig-like" evidence="9">
    <location>
        <begin position="120"/>
        <end position="206"/>
    </location>
</feature>
<keyword evidence="5" id="KW-0472">Membrane</keyword>
<keyword evidence="4" id="KW-0391">Immunity</keyword>
<dbReference type="STRING" id="28743.ENSCVAP00000014962"/>
<dbReference type="Gene3D" id="2.60.40.10">
    <property type="entry name" value="Immunoglobulins"/>
    <property type="match status" value="2"/>
</dbReference>
<dbReference type="InterPro" id="IPR036179">
    <property type="entry name" value="Ig-like_dom_sf"/>
</dbReference>
<dbReference type="GeneTree" id="ENSGT01030000234530"/>
<keyword evidence="6" id="KW-1015">Disulfide bond</keyword>
<organism evidence="10 11">
    <name type="scientific">Cyprinodon variegatus</name>
    <name type="common">Sheepshead minnow</name>
    <dbReference type="NCBI Taxonomy" id="28743"/>
    <lineage>
        <taxon>Eukaryota</taxon>
        <taxon>Metazoa</taxon>
        <taxon>Chordata</taxon>
        <taxon>Craniata</taxon>
        <taxon>Vertebrata</taxon>
        <taxon>Euteleostomi</taxon>
        <taxon>Actinopterygii</taxon>
        <taxon>Neopterygii</taxon>
        <taxon>Teleostei</taxon>
        <taxon>Neoteleostei</taxon>
        <taxon>Acanthomorphata</taxon>
        <taxon>Ovalentaria</taxon>
        <taxon>Atherinomorphae</taxon>
        <taxon>Cyprinodontiformes</taxon>
        <taxon>Cyprinodontidae</taxon>
        <taxon>Cyprinodon</taxon>
    </lineage>
</organism>
<dbReference type="InterPro" id="IPR052051">
    <property type="entry name" value="TCR_complex_component"/>
</dbReference>
<evidence type="ECO:0000256" key="5">
    <source>
        <dbReference type="ARBA" id="ARBA00023136"/>
    </source>
</evidence>
<dbReference type="Proteomes" id="UP000265020">
    <property type="component" value="Unassembled WGS sequence"/>
</dbReference>
<dbReference type="InterPro" id="IPR013106">
    <property type="entry name" value="Ig_V-set"/>
</dbReference>
<dbReference type="SUPFAM" id="SSF48726">
    <property type="entry name" value="Immunoglobulin"/>
    <property type="match status" value="2"/>
</dbReference>
<evidence type="ECO:0000256" key="1">
    <source>
        <dbReference type="ARBA" id="ARBA00004236"/>
    </source>
</evidence>
<protein>
    <recommendedName>
        <fullName evidence="9">Ig-like domain-containing protein</fullName>
    </recommendedName>
</protein>
<dbReference type="Ensembl" id="ENSCVAT00000022928.1">
    <property type="protein sequence ID" value="ENSCVAP00000014962.1"/>
    <property type="gene ID" value="ENSCVAG00000017725.1"/>
</dbReference>
<evidence type="ECO:0000259" key="9">
    <source>
        <dbReference type="PROSITE" id="PS50835"/>
    </source>
</evidence>
<keyword evidence="3 8" id="KW-0732">Signal</keyword>
<evidence type="ECO:0000313" key="11">
    <source>
        <dbReference type="Proteomes" id="UP000265020"/>
    </source>
</evidence>
<feature type="signal peptide" evidence="8">
    <location>
        <begin position="1"/>
        <end position="19"/>
    </location>
</feature>
<dbReference type="SMART" id="SM00406">
    <property type="entry name" value="IGv"/>
    <property type="match status" value="1"/>
</dbReference>
<dbReference type="Pfam" id="PF07686">
    <property type="entry name" value="V-set"/>
    <property type="match status" value="1"/>
</dbReference>
<keyword evidence="11" id="KW-1185">Reference proteome</keyword>
<evidence type="ECO:0000256" key="7">
    <source>
        <dbReference type="ARBA" id="ARBA00023180"/>
    </source>
</evidence>
<dbReference type="SMART" id="SM00409">
    <property type="entry name" value="IG"/>
    <property type="match status" value="2"/>
</dbReference>
<dbReference type="GO" id="GO:0005886">
    <property type="term" value="C:plasma membrane"/>
    <property type="evidence" value="ECO:0007669"/>
    <property type="project" value="UniProtKB-SubCell"/>
</dbReference>
<dbReference type="PANTHER" id="PTHR19433">
    <property type="entry name" value="T-CELL RECEPTOR ALPHA CHAIN V REGION-RELATED"/>
    <property type="match status" value="1"/>
</dbReference>
<dbReference type="AlphaFoldDB" id="A0A3Q2D8M0"/>
<evidence type="ECO:0000256" key="2">
    <source>
        <dbReference type="ARBA" id="ARBA00022475"/>
    </source>
</evidence>
<feature type="chain" id="PRO_5018721169" description="Ig-like domain-containing protein" evidence="8">
    <location>
        <begin position="20"/>
        <end position="299"/>
    </location>
</feature>
<keyword evidence="7" id="KW-0325">Glycoprotein</keyword>
<reference evidence="10" key="1">
    <citation type="submission" date="2025-08" db="UniProtKB">
        <authorList>
            <consortium name="Ensembl"/>
        </authorList>
    </citation>
    <scope>IDENTIFICATION</scope>
</reference>
<dbReference type="GO" id="GO:0002376">
    <property type="term" value="P:immune system process"/>
    <property type="evidence" value="ECO:0007669"/>
    <property type="project" value="UniProtKB-KW"/>
</dbReference>
<dbReference type="PROSITE" id="PS50835">
    <property type="entry name" value="IG_LIKE"/>
    <property type="match status" value="2"/>
</dbReference>
<dbReference type="GO" id="GO:0009617">
    <property type="term" value="P:response to bacterium"/>
    <property type="evidence" value="ECO:0007669"/>
    <property type="project" value="TreeGrafter"/>
</dbReference>
<keyword evidence="2" id="KW-1003">Cell membrane</keyword>
<evidence type="ECO:0000256" key="6">
    <source>
        <dbReference type="ARBA" id="ARBA00023157"/>
    </source>
</evidence>
<reference evidence="10" key="2">
    <citation type="submission" date="2025-09" db="UniProtKB">
        <authorList>
            <consortium name="Ensembl"/>
        </authorList>
    </citation>
    <scope>IDENTIFICATION</scope>
</reference>
<evidence type="ECO:0000256" key="3">
    <source>
        <dbReference type="ARBA" id="ARBA00022729"/>
    </source>
</evidence>
<comment type="subcellular location">
    <subcellularLocation>
        <location evidence="1">Cell membrane</location>
    </subcellularLocation>
</comment>
<proteinExistence type="predicted"/>
<sequence>NKGTLFLIIFVFLHSINDTLVPVVTVEPGQSVTLTCAFSRTYQSNTWLYWYKQSAGNTLNLILLQQRTTSPQYGRDFSPSKFHLTHSAERSNLTIFSTVQEDEGMYHCAQMDALESMWSGTYLSIKADPETLQCSLLSDSENKTCAGEPTVFWFRSTSETSFPDIIYKDAKRSYNCETRSDTQKRCFYNFSKNINSSDSGTYHCAVATCGQILFANEIHIKKGMILNNVSNISKCMYLFDNAINNTSEQIKKLMHFFKQTEDGPDLNYAALHYSRGRTSQENKREFMTECVYSQVQGSV</sequence>
<dbReference type="InterPro" id="IPR013783">
    <property type="entry name" value="Ig-like_fold"/>
</dbReference>
<feature type="domain" description="Ig-like" evidence="9">
    <location>
        <begin position="18"/>
        <end position="108"/>
    </location>
</feature>
<evidence type="ECO:0000256" key="4">
    <source>
        <dbReference type="ARBA" id="ARBA00022859"/>
    </source>
</evidence>
<evidence type="ECO:0000313" key="10">
    <source>
        <dbReference type="Ensembl" id="ENSCVAP00000014962.1"/>
    </source>
</evidence>
<accession>A0A3Q2D8M0</accession>
<name>A0A3Q2D8M0_CYPVA</name>
<dbReference type="InterPro" id="IPR003599">
    <property type="entry name" value="Ig_sub"/>
</dbReference>
<evidence type="ECO:0000256" key="8">
    <source>
        <dbReference type="SAM" id="SignalP"/>
    </source>
</evidence>
<dbReference type="InterPro" id="IPR007110">
    <property type="entry name" value="Ig-like_dom"/>
</dbReference>